<dbReference type="AlphaFoldDB" id="A0A917DNH8"/>
<organism evidence="1 2">
    <name type="scientific">Croceicoccus pelagius</name>
    <dbReference type="NCBI Taxonomy" id="1703341"/>
    <lineage>
        <taxon>Bacteria</taxon>
        <taxon>Pseudomonadati</taxon>
        <taxon>Pseudomonadota</taxon>
        <taxon>Alphaproteobacteria</taxon>
        <taxon>Sphingomonadales</taxon>
        <taxon>Erythrobacteraceae</taxon>
        <taxon>Croceicoccus</taxon>
    </lineage>
</organism>
<protein>
    <submittedName>
        <fullName evidence="1">Uncharacterized protein</fullName>
    </submittedName>
</protein>
<accession>A0A917DNH8</accession>
<dbReference type="EMBL" id="BMIO01000025">
    <property type="protein sequence ID" value="GGD54653.1"/>
    <property type="molecule type" value="Genomic_DNA"/>
</dbReference>
<comment type="caution">
    <text evidence="1">The sequence shown here is derived from an EMBL/GenBank/DDBJ whole genome shotgun (WGS) entry which is preliminary data.</text>
</comment>
<proteinExistence type="predicted"/>
<keyword evidence="2" id="KW-1185">Reference proteome</keyword>
<evidence type="ECO:0000313" key="1">
    <source>
        <dbReference type="EMBL" id="GGD54653.1"/>
    </source>
</evidence>
<evidence type="ECO:0000313" key="2">
    <source>
        <dbReference type="Proteomes" id="UP000598997"/>
    </source>
</evidence>
<gene>
    <name evidence="1" type="ORF">GCM10010989_31030</name>
</gene>
<dbReference type="Proteomes" id="UP000598997">
    <property type="component" value="Unassembled WGS sequence"/>
</dbReference>
<reference evidence="1 2" key="1">
    <citation type="journal article" date="2014" name="Int. J. Syst. Evol. Microbiol.">
        <title>Complete genome sequence of Corynebacterium casei LMG S-19264T (=DSM 44701T), isolated from a smear-ripened cheese.</title>
        <authorList>
            <consortium name="US DOE Joint Genome Institute (JGI-PGF)"/>
            <person name="Walter F."/>
            <person name="Albersmeier A."/>
            <person name="Kalinowski J."/>
            <person name="Ruckert C."/>
        </authorList>
    </citation>
    <scope>NUCLEOTIDE SEQUENCE [LARGE SCALE GENOMIC DNA]</scope>
    <source>
        <strain evidence="1 2">CGMCC 1.15358</strain>
    </source>
</reference>
<name>A0A917DNH8_9SPHN</name>
<sequence length="62" mass="7052">MEASLAAVMSVLRVILEKEDVDLDRGHQLLTNATGDDMNLRARARWFVDWMVGNHDTQGERP</sequence>